<evidence type="ECO:0000256" key="4">
    <source>
        <dbReference type="ARBA" id="ARBA00023136"/>
    </source>
</evidence>
<evidence type="ECO:0000313" key="6">
    <source>
        <dbReference type="EMBL" id="CCH00662.1"/>
    </source>
</evidence>
<organism evidence="6 7">
    <name type="scientific">Fibrella aestuarina BUZ 2</name>
    <dbReference type="NCBI Taxonomy" id="1166018"/>
    <lineage>
        <taxon>Bacteria</taxon>
        <taxon>Pseudomonadati</taxon>
        <taxon>Bacteroidota</taxon>
        <taxon>Cytophagia</taxon>
        <taxon>Cytophagales</taxon>
        <taxon>Spirosomataceae</taxon>
        <taxon>Fibrella</taxon>
    </lineage>
</organism>
<dbReference type="Pfam" id="PF01103">
    <property type="entry name" value="Omp85"/>
    <property type="match status" value="1"/>
</dbReference>
<proteinExistence type="predicted"/>
<protein>
    <submittedName>
        <fullName evidence="6">Surface antigen (D15)</fullName>
    </submittedName>
</protein>
<sequence length="344" mass="38735">MADSLSLPRKASNRTLLVLPLVARSIETAWSFGLAGSLTFRLTDDSTTRTSNSQALALYSVKQQFVVALNGATYFPGETYILNHQLSYSYFPDKFWGLGKAAPEEAVENYTFRQYYIYLHLQRQIRRNQFAGLVYEFQRVLNVDYEGGGLFDKQAVAGRTPYHVSGVGLSYTYDTRNSAFSPNRGGLFQVQFNHFAPLLGSDYQYTNYVLDARLFRQIGRQQVLALQAYAFLNSGNVPLRSLASFGGANSMRGYYDGRYRDRNQAVVQAEYRIPLFWRLGAVAFGSVGNVAYNVDELNFRQLKAAYGAGLRLALNRRERLNLRVDYGFGGTTGSGLYFQLGEAF</sequence>
<dbReference type="PANTHER" id="PTHR12815">
    <property type="entry name" value="SORTING AND ASSEMBLY MACHINERY SAMM50 PROTEIN FAMILY MEMBER"/>
    <property type="match status" value="1"/>
</dbReference>
<dbReference type="PANTHER" id="PTHR12815:SF18">
    <property type="entry name" value="SORTING AND ASSEMBLY MACHINERY COMPONENT 50 HOMOLOG"/>
    <property type="match status" value="1"/>
</dbReference>
<keyword evidence="3" id="KW-0812">Transmembrane</keyword>
<dbReference type="HOGENOM" id="CLU_046092_0_0_10"/>
<keyword evidence="4" id="KW-0472">Membrane</keyword>
<dbReference type="Proteomes" id="UP000011058">
    <property type="component" value="Chromosome"/>
</dbReference>
<dbReference type="eggNOG" id="COG4775">
    <property type="taxonomic scope" value="Bacteria"/>
</dbReference>
<evidence type="ECO:0000313" key="7">
    <source>
        <dbReference type="Proteomes" id="UP000011058"/>
    </source>
</evidence>
<evidence type="ECO:0000256" key="1">
    <source>
        <dbReference type="ARBA" id="ARBA00004370"/>
    </source>
</evidence>
<keyword evidence="7" id="KW-1185">Reference proteome</keyword>
<dbReference type="STRING" id="1166018.FAES_2653"/>
<reference evidence="6 7" key="1">
    <citation type="journal article" date="2012" name="J. Bacteriol.">
        <title>Genome Sequence of Fibrella aestuarina BUZ 2T, a Filamentous Marine Bacterium.</title>
        <authorList>
            <person name="Filippini M."/>
            <person name="Qi W."/>
            <person name="Blom J."/>
            <person name="Goesmann A."/>
            <person name="Smits T.H."/>
            <person name="Bagheri H.C."/>
        </authorList>
    </citation>
    <scope>NUCLEOTIDE SEQUENCE [LARGE SCALE GENOMIC DNA]</scope>
    <source>
        <strain evidence="7">BUZ 2T</strain>
    </source>
</reference>
<dbReference type="InterPro" id="IPR039910">
    <property type="entry name" value="D15-like"/>
</dbReference>
<dbReference type="EMBL" id="HE796683">
    <property type="protein sequence ID" value="CCH00662.1"/>
    <property type="molecule type" value="Genomic_DNA"/>
</dbReference>
<accession>I0K959</accession>
<dbReference type="OrthoDB" id="9771071at2"/>
<dbReference type="Gene3D" id="2.40.160.50">
    <property type="entry name" value="membrane protein fhac: a member of the omp85/tpsb transporter family"/>
    <property type="match status" value="1"/>
</dbReference>
<evidence type="ECO:0000256" key="2">
    <source>
        <dbReference type="ARBA" id="ARBA00022452"/>
    </source>
</evidence>
<evidence type="ECO:0000256" key="3">
    <source>
        <dbReference type="ARBA" id="ARBA00022692"/>
    </source>
</evidence>
<dbReference type="PATRIC" id="fig|1166018.3.peg.4417"/>
<gene>
    <name evidence="6" type="ORF">FAES_2653</name>
</gene>
<dbReference type="KEGG" id="fae:FAES_2653"/>
<comment type="subcellular location">
    <subcellularLocation>
        <location evidence="1">Membrane</location>
    </subcellularLocation>
</comment>
<evidence type="ECO:0000259" key="5">
    <source>
        <dbReference type="Pfam" id="PF01103"/>
    </source>
</evidence>
<name>I0K959_9BACT</name>
<dbReference type="InterPro" id="IPR000184">
    <property type="entry name" value="Bac_surfAg_D15"/>
</dbReference>
<dbReference type="GO" id="GO:0019867">
    <property type="term" value="C:outer membrane"/>
    <property type="evidence" value="ECO:0007669"/>
    <property type="project" value="InterPro"/>
</dbReference>
<keyword evidence="2" id="KW-1134">Transmembrane beta strand</keyword>
<feature type="domain" description="Bacterial surface antigen (D15)" evidence="5">
    <location>
        <begin position="75"/>
        <end position="344"/>
    </location>
</feature>
<dbReference type="AlphaFoldDB" id="I0K959"/>